<sequence length="68" mass="7309">MALLRSIVRAGMEEGMFQAMSLEVAMGLAESVLDRAITLVQRDPAVDLGELRAHVVPLLFRALGAEDG</sequence>
<name>A0AAW4XPP8_RHORH</name>
<organism evidence="1 2">
    <name type="scientific">Rhodococcus rhodochrous</name>
    <dbReference type="NCBI Taxonomy" id="1829"/>
    <lineage>
        <taxon>Bacteria</taxon>
        <taxon>Bacillati</taxon>
        <taxon>Actinomycetota</taxon>
        <taxon>Actinomycetes</taxon>
        <taxon>Mycobacteriales</taxon>
        <taxon>Nocardiaceae</taxon>
        <taxon>Rhodococcus</taxon>
    </lineage>
</organism>
<dbReference type="Proteomes" id="UP001198630">
    <property type="component" value="Unassembled WGS sequence"/>
</dbReference>
<proteinExistence type="predicted"/>
<dbReference type="Gene3D" id="1.10.357.10">
    <property type="entry name" value="Tetracycline Repressor, domain 2"/>
    <property type="match status" value="1"/>
</dbReference>
<accession>A0AAW4XPP8</accession>
<dbReference type="AlphaFoldDB" id="A0AAW4XPP8"/>
<comment type="caution">
    <text evidence="1">The sequence shown here is derived from an EMBL/GenBank/DDBJ whole genome shotgun (WGS) entry which is preliminary data.</text>
</comment>
<protein>
    <recommendedName>
        <fullName evidence="3">TetR family transcriptional regulator</fullName>
    </recommendedName>
</protein>
<dbReference type="RefSeq" id="WP_230792965.1">
    <property type="nucleotide sequence ID" value="NZ_JAJNCO010000046.1"/>
</dbReference>
<evidence type="ECO:0008006" key="3">
    <source>
        <dbReference type="Google" id="ProtNLM"/>
    </source>
</evidence>
<evidence type="ECO:0000313" key="1">
    <source>
        <dbReference type="EMBL" id="MCD2115072.1"/>
    </source>
</evidence>
<evidence type="ECO:0000313" key="2">
    <source>
        <dbReference type="Proteomes" id="UP001198630"/>
    </source>
</evidence>
<gene>
    <name evidence="1" type="ORF">LQ384_28795</name>
</gene>
<dbReference type="EMBL" id="JAJNCO010000046">
    <property type="protein sequence ID" value="MCD2115072.1"/>
    <property type="molecule type" value="Genomic_DNA"/>
</dbReference>
<reference evidence="1" key="1">
    <citation type="submission" date="2021-11" db="EMBL/GenBank/DDBJ databases">
        <title>Development of a sustainable strategy for remediation of hydrocarbon-contaminated territories based on the waste exchange concept.</title>
        <authorList>
            <person name="Elkin A."/>
        </authorList>
    </citation>
    <scope>NUCLEOTIDE SEQUENCE</scope>
    <source>
        <strain evidence="1">IEGM 757</strain>
    </source>
</reference>